<dbReference type="PANTHER" id="PTHR43586:SF24">
    <property type="entry name" value="BLR4730 PROTEIN"/>
    <property type="match status" value="1"/>
</dbReference>
<dbReference type="PROSITE" id="PS00595">
    <property type="entry name" value="AA_TRANSFER_CLASS_5"/>
    <property type="match status" value="1"/>
</dbReference>
<name>A0A0U2ZLV7_RHILV</name>
<evidence type="ECO:0000256" key="2">
    <source>
        <dbReference type="ARBA" id="ARBA00022898"/>
    </source>
</evidence>
<dbReference type="Gene3D" id="3.40.640.10">
    <property type="entry name" value="Type I PLP-dependent aspartate aminotransferase-like (Major domain)"/>
    <property type="match status" value="1"/>
</dbReference>
<dbReference type="EMBL" id="KT944070">
    <property type="protein sequence ID" value="ALU64375.1"/>
    <property type="molecule type" value="Genomic_DNA"/>
</dbReference>
<dbReference type="InterPro" id="IPR000192">
    <property type="entry name" value="Aminotrans_V_dom"/>
</dbReference>
<dbReference type="AlphaFoldDB" id="A0A0U2ZLV7"/>
<comment type="similarity">
    <text evidence="3">Belongs to the class-V pyridoxal-phosphate-dependent aminotransferase family.</text>
</comment>
<feature type="domain" description="Aminotransferase class V" evidence="5">
    <location>
        <begin position="49"/>
        <end position="411"/>
    </location>
</feature>
<dbReference type="EC" id="2.8.1.7" evidence="6"/>
<dbReference type="PANTHER" id="PTHR43586">
    <property type="entry name" value="CYSTEINE DESULFURASE"/>
    <property type="match status" value="1"/>
</dbReference>
<dbReference type="SUPFAM" id="SSF53383">
    <property type="entry name" value="PLP-dependent transferases"/>
    <property type="match status" value="1"/>
</dbReference>
<dbReference type="Pfam" id="PF00266">
    <property type="entry name" value="Aminotran_5"/>
    <property type="match status" value="1"/>
</dbReference>
<proteinExistence type="inferred from homology"/>
<dbReference type="GO" id="GO:0031071">
    <property type="term" value="F:cysteine desulfurase activity"/>
    <property type="evidence" value="ECO:0007669"/>
    <property type="project" value="UniProtKB-EC"/>
</dbReference>
<reference evidence="6" key="1">
    <citation type="submission" date="2015-10" db="EMBL/GenBank/DDBJ databases">
        <title>Comparative analysis of sym-gene organization in Rhizobium leguminosarum bv. viciae strains, isolated from different host plants and demonstrating clear differences in symbiotic specificity.</title>
        <authorList>
            <person name="Chirak E.R."/>
            <person name="Kimeklis A.K."/>
            <person name="Andronov E.E."/>
        </authorList>
    </citation>
    <scope>NUCLEOTIDE SEQUENCE</scope>
    <source>
        <strain evidence="6">Vaf12</strain>
    </source>
</reference>
<comment type="cofactor">
    <cofactor evidence="1 4">
        <name>pyridoxal 5'-phosphate</name>
        <dbReference type="ChEBI" id="CHEBI:597326"/>
    </cofactor>
</comment>
<dbReference type="InterPro" id="IPR015422">
    <property type="entry name" value="PyrdxlP-dep_Trfase_small"/>
</dbReference>
<dbReference type="InterPro" id="IPR020578">
    <property type="entry name" value="Aminotrans_V_PyrdxlP_BS"/>
</dbReference>
<keyword evidence="2" id="KW-0663">Pyridoxal phosphate</keyword>
<sequence>MTTPIASTRLTLDQRKESLMSQINRDARKTLDLPRLRADTPGTKNRNHLNNAGAALMPSPVFEAVVGYLSREGEIGGYEAAAESNSLLEGTYDSLATFLNCGRDEIAISENATIAWQRAFYSLSFRPGDRILTASVEFAANYIAFLQVSKRTGVSIEVIPNDASGVLDPDALAKMIDDRVRLIAVTWIPTNGGLINPAAAIGRIARDHGILYLLDACQAAGQIPIDVNALGCDILTATGRKFLRAPRGTGFMYMRKSLLDKIEPAMIDLYGAPWTGPDRYELRPDARRFETWEKNYSVRLGLRAAVDYALDIGLENIEERCNHLSSKLREGLRGIRAVSVHDLGRPLASIISFTVNDWDSSSVMAYLTGKGINVSVSPPSSTPVDAYSRQLPPVVRASPHYYNTEEEIDAFLEAIAGIAS</sequence>
<evidence type="ECO:0000256" key="4">
    <source>
        <dbReference type="RuleBase" id="RU004504"/>
    </source>
</evidence>
<evidence type="ECO:0000259" key="5">
    <source>
        <dbReference type="Pfam" id="PF00266"/>
    </source>
</evidence>
<dbReference type="Gene3D" id="3.90.1150.10">
    <property type="entry name" value="Aspartate Aminotransferase, domain 1"/>
    <property type="match status" value="1"/>
</dbReference>
<keyword evidence="6" id="KW-0808">Transferase</keyword>
<evidence type="ECO:0000256" key="1">
    <source>
        <dbReference type="ARBA" id="ARBA00001933"/>
    </source>
</evidence>
<dbReference type="InterPro" id="IPR015421">
    <property type="entry name" value="PyrdxlP-dep_Trfase_major"/>
</dbReference>
<protein>
    <submittedName>
        <fullName evidence="6">Cysteine desulfurase</fullName>
        <ecNumber evidence="6">2.8.1.7</ecNumber>
    </submittedName>
</protein>
<dbReference type="InterPro" id="IPR015424">
    <property type="entry name" value="PyrdxlP-dep_Trfase"/>
</dbReference>
<organism evidence="6">
    <name type="scientific">Rhizobium leguminosarum bv. viciae</name>
    <dbReference type="NCBI Taxonomy" id="387"/>
    <lineage>
        <taxon>Bacteria</taxon>
        <taxon>Pseudomonadati</taxon>
        <taxon>Pseudomonadota</taxon>
        <taxon>Alphaproteobacteria</taxon>
        <taxon>Hyphomicrobiales</taxon>
        <taxon>Rhizobiaceae</taxon>
        <taxon>Rhizobium/Agrobacterium group</taxon>
        <taxon>Rhizobium</taxon>
    </lineage>
</organism>
<evidence type="ECO:0000256" key="3">
    <source>
        <dbReference type="RuleBase" id="RU004075"/>
    </source>
</evidence>
<accession>A0A0U2ZLV7</accession>
<evidence type="ECO:0000313" key="6">
    <source>
        <dbReference type="EMBL" id="ALU64375.1"/>
    </source>
</evidence>